<feature type="domain" description="Amidohydrolase-related" evidence="10">
    <location>
        <begin position="51"/>
        <end position="441"/>
    </location>
</feature>
<accession>A0A1I7S477</accession>
<evidence type="ECO:0000256" key="7">
    <source>
        <dbReference type="ARBA" id="ARBA00036696"/>
    </source>
</evidence>
<keyword evidence="4" id="KW-0479">Metal-binding</keyword>
<dbReference type="SUPFAM" id="SSF51338">
    <property type="entry name" value="Composite domain of metallo-dependent hydrolases"/>
    <property type="match status" value="2"/>
</dbReference>
<reference evidence="14" key="1">
    <citation type="submission" date="2016-11" db="UniProtKB">
        <authorList>
            <consortium name="WormBaseParasite"/>
        </authorList>
    </citation>
    <scope>IDENTIFICATION</scope>
</reference>
<gene>
    <name evidence="11" type="ORF">BXYJ_LOCUS9610</name>
</gene>
<comment type="similarity">
    <text evidence="2">Belongs to the metallo-dependent hydrolases superfamily. Hydantoinase/dihydropyrimidinase family.</text>
</comment>
<evidence type="ECO:0000313" key="12">
    <source>
        <dbReference type="Proteomes" id="UP000095284"/>
    </source>
</evidence>
<evidence type="ECO:0000256" key="3">
    <source>
        <dbReference type="ARBA" id="ARBA00011881"/>
    </source>
</evidence>
<dbReference type="GO" id="GO:0004157">
    <property type="term" value="F:dihydropyrimidinase activity"/>
    <property type="evidence" value="ECO:0007669"/>
    <property type="project" value="UniProtKB-EC"/>
</dbReference>
<evidence type="ECO:0000256" key="8">
    <source>
        <dbReference type="ARBA" id="ARBA00039113"/>
    </source>
</evidence>
<sequence>MSILIKNGLVVNEDSIQRADVLVQDGIIKAVDSSLEPIDESTEIINADGNYVMPGGIDPHTHMQLPFMGQVSIDDFYTGTRAALAGGTTMIIDFVIPDKQTTPLQAYKQWRKWADEKVCCDYSLSIAITSWNDQVKHEMEVLTTPEYGINSFKFFLAYKGVFMVEDHEFFQGLKQCAKVGALARVHAENGPVIAEKQKELLELGVTGPEGHTQSRPEELEAEATQRACILAAEANCPLYVVHVMSKGAARAIAQARQKGNVVFGEPIAAGLACDGSHYYDKNWEHAAQFVLSPPLSRDKGTPEALMDLLACGQLHLTATDNCTFSCSQKRMGLQDFTKIPNGVNGVEDRMGVVWEKGVNTGKIDPMRFVSITSATAAKIFNCYPKKGRIQAGSDADIVIWNKDAVKTISAANHHQAVDYNIFEGIKIRGVAEITISRGKVVWRNGELFTDPGAGKFVPLKPWCNHVFGTIEARKERRKPRLVLRETDVQNNNLTGAVRVE</sequence>
<dbReference type="Pfam" id="PF01979">
    <property type="entry name" value="Amidohydro_1"/>
    <property type="match status" value="1"/>
</dbReference>
<dbReference type="OrthoDB" id="10258955at2759"/>
<dbReference type="CDD" id="cd01314">
    <property type="entry name" value="D-HYD"/>
    <property type="match status" value="1"/>
</dbReference>
<comment type="subunit">
    <text evidence="3">Homotetramer.</text>
</comment>
<dbReference type="GO" id="GO:0005829">
    <property type="term" value="C:cytosol"/>
    <property type="evidence" value="ECO:0007669"/>
    <property type="project" value="TreeGrafter"/>
</dbReference>
<evidence type="ECO:0000256" key="2">
    <source>
        <dbReference type="ARBA" id="ARBA00008829"/>
    </source>
</evidence>
<dbReference type="InterPro" id="IPR006680">
    <property type="entry name" value="Amidohydro-rel"/>
</dbReference>
<evidence type="ECO:0000256" key="4">
    <source>
        <dbReference type="ARBA" id="ARBA00022723"/>
    </source>
</evidence>
<protein>
    <recommendedName>
        <fullName evidence="8">dihydropyrimidinase</fullName>
        <ecNumber evidence="8">3.5.2.2</ecNumber>
    </recommendedName>
</protein>
<evidence type="ECO:0000259" key="10">
    <source>
        <dbReference type="Pfam" id="PF01979"/>
    </source>
</evidence>
<comment type="PTM">
    <text evidence="9">Carbamylation allows a single lysine to coordinate two divalent metal cations.</text>
</comment>
<keyword evidence="13" id="KW-1185">Reference proteome</keyword>
<feature type="modified residue" description="N6-carboxylysine" evidence="9">
    <location>
        <position position="153"/>
    </location>
</feature>
<dbReference type="WBParaSite" id="BXY_0780900.1">
    <property type="protein sequence ID" value="BXY_0780900.1"/>
    <property type="gene ID" value="BXY_0780900"/>
</dbReference>
<evidence type="ECO:0000256" key="5">
    <source>
        <dbReference type="ARBA" id="ARBA00022801"/>
    </source>
</evidence>
<dbReference type="EMBL" id="CAJFCV020000004">
    <property type="protein sequence ID" value="CAG9116807.1"/>
    <property type="molecule type" value="Genomic_DNA"/>
</dbReference>
<dbReference type="Proteomes" id="UP000582659">
    <property type="component" value="Unassembled WGS sequence"/>
</dbReference>
<dbReference type="InterPro" id="IPR032466">
    <property type="entry name" value="Metal_Hydrolase"/>
</dbReference>
<dbReference type="Gene3D" id="3.20.20.140">
    <property type="entry name" value="Metal-dependent hydrolases"/>
    <property type="match status" value="1"/>
</dbReference>
<dbReference type="SMR" id="A0A1I7S477"/>
<evidence type="ECO:0000256" key="6">
    <source>
        <dbReference type="ARBA" id="ARBA00022833"/>
    </source>
</evidence>
<dbReference type="EMBL" id="CAJFDI010000004">
    <property type="protein sequence ID" value="CAD5227065.1"/>
    <property type="molecule type" value="Genomic_DNA"/>
</dbReference>
<dbReference type="InterPro" id="IPR011778">
    <property type="entry name" value="Hydantoinase/dihydroPyrase"/>
</dbReference>
<dbReference type="FunFam" id="3.20.20.140:FF:000001">
    <property type="entry name" value="Dihydropyrimidinase like 3"/>
    <property type="match status" value="1"/>
</dbReference>
<evidence type="ECO:0000313" key="13">
    <source>
        <dbReference type="Proteomes" id="UP000659654"/>
    </source>
</evidence>
<dbReference type="AlphaFoldDB" id="A0A1I7S477"/>
<keyword evidence="5" id="KW-0378">Hydrolase</keyword>
<dbReference type="InterPro" id="IPR011059">
    <property type="entry name" value="Metal-dep_hydrolase_composite"/>
</dbReference>
<dbReference type="InterPro" id="IPR050378">
    <property type="entry name" value="Metallo-dep_Hydrolases_sf"/>
</dbReference>
<reference evidence="11" key="2">
    <citation type="submission" date="2020-09" db="EMBL/GenBank/DDBJ databases">
        <authorList>
            <person name="Kikuchi T."/>
        </authorList>
    </citation>
    <scope>NUCLEOTIDE SEQUENCE</scope>
    <source>
        <strain evidence="11">Ka4C1</strain>
    </source>
</reference>
<name>A0A1I7S477_BURXY</name>
<evidence type="ECO:0000256" key="1">
    <source>
        <dbReference type="ARBA" id="ARBA00001947"/>
    </source>
</evidence>
<dbReference type="SUPFAM" id="SSF51556">
    <property type="entry name" value="Metallo-dependent hydrolases"/>
    <property type="match status" value="1"/>
</dbReference>
<dbReference type="GO" id="GO:0046872">
    <property type="term" value="F:metal ion binding"/>
    <property type="evidence" value="ECO:0007669"/>
    <property type="project" value="UniProtKB-KW"/>
</dbReference>
<dbReference type="PANTHER" id="PTHR11647">
    <property type="entry name" value="HYDRANTOINASE/DIHYDROPYRIMIDINASE FAMILY MEMBER"/>
    <property type="match status" value="1"/>
</dbReference>
<dbReference type="EC" id="3.5.2.2" evidence="8"/>
<evidence type="ECO:0000313" key="11">
    <source>
        <dbReference type="EMBL" id="CAD5227065.1"/>
    </source>
</evidence>
<keyword evidence="6" id="KW-0862">Zinc</keyword>
<dbReference type="PANTHER" id="PTHR11647:SF1">
    <property type="entry name" value="COLLAPSIN RESPONSE MEDIATOR PROTEIN"/>
    <property type="match status" value="1"/>
</dbReference>
<dbReference type="Proteomes" id="UP000095284">
    <property type="component" value="Unplaced"/>
</dbReference>
<proteinExistence type="inferred from homology"/>
<comment type="cofactor">
    <cofactor evidence="1">
        <name>Zn(2+)</name>
        <dbReference type="ChEBI" id="CHEBI:29105"/>
    </cofactor>
</comment>
<evidence type="ECO:0000313" key="14">
    <source>
        <dbReference type="WBParaSite" id="BXY_0780900.1"/>
    </source>
</evidence>
<organism evidence="12 14">
    <name type="scientific">Bursaphelenchus xylophilus</name>
    <name type="common">Pinewood nematode worm</name>
    <name type="synonym">Aphelenchoides xylophilus</name>
    <dbReference type="NCBI Taxonomy" id="6326"/>
    <lineage>
        <taxon>Eukaryota</taxon>
        <taxon>Metazoa</taxon>
        <taxon>Ecdysozoa</taxon>
        <taxon>Nematoda</taxon>
        <taxon>Chromadorea</taxon>
        <taxon>Rhabditida</taxon>
        <taxon>Tylenchina</taxon>
        <taxon>Tylenchomorpha</taxon>
        <taxon>Aphelenchoidea</taxon>
        <taxon>Aphelenchoididae</taxon>
        <taxon>Bursaphelenchus</taxon>
    </lineage>
</organism>
<evidence type="ECO:0000256" key="9">
    <source>
        <dbReference type="PIRSR" id="PIRSR611778-50"/>
    </source>
</evidence>
<dbReference type="Gene3D" id="2.30.40.10">
    <property type="entry name" value="Urease, subunit C, domain 1"/>
    <property type="match status" value="1"/>
</dbReference>
<dbReference type="Proteomes" id="UP000659654">
    <property type="component" value="Unassembled WGS sequence"/>
</dbReference>
<dbReference type="GO" id="GO:0006208">
    <property type="term" value="P:pyrimidine nucleobase catabolic process"/>
    <property type="evidence" value="ECO:0007669"/>
    <property type="project" value="TreeGrafter"/>
</dbReference>
<comment type="catalytic activity">
    <reaction evidence="7">
        <text>5,6-dihydrouracil + H2O = 3-(carbamoylamino)propanoate + H(+)</text>
        <dbReference type="Rhea" id="RHEA:16121"/>
        <dbReference type="ChEBI" id="CHEBI:11892"/>
        <dbReference type="ChEBI" id="CHEBI:15377"/>
        <dbReference type="ChEBI" id="CHEBI:15378"/>
        <dbReference type="ChEBI" id="CHEBI:15901"/>
        <dbReference type="EC" id="3.5.2.2"/>
    </reaction>
</comment>
<dbReference type="NCBIfam" id="TIGR02033">
    <property type="entry name" value="D-hydantoinase"/>
    <property type="match status" value="1"/>
</dbReference>